<comment type="caution">
    <text evidence="1">The sequence shown here is derived from an EMBL/GenBank/DDBJ whole genome shotgun (WGS) entry which is preliminary data.</text>
</comment>
<feature type="non-terminal residue" evidence="1">
    <location>
        <position position="1"/>
    </location>
</feature>
<accession>A0ABN7X9Y9</accession>
<proteinExistence type="predicted"/>
<evidence type="ECO:0000313" key="1">
    <source>
        <dbReference type="EMBL" id="CAG8851602.1"/>
    </source>
</evidence>
<feature type="non-terminal residue" evidence="1">
    <location>
        <position position="43"/>
    </location>
</feature>
<sequence>SGRFFKVMILKNMMLNYWLMSPPCQPYTCSIKGLDNQDLKAKG</sequence>
<dbReference type="Proteomes" id="UP000789901">
    <property type="component" value="Unassembled WGS sequence"/>
</dbReference>
<gene>
    <name evidence="1" type="ORF">GMARGA_LOCUS40823</name>
</gene>
<protein>
    <submittedName>
        <fullName evidence="1">14111_t:CDS:1</fullName>
    </submittedName>
</protein>
<reference evidence="1 2" key="1">
    <citation type="submission" date="2021-06" db="EMBL/GenBank/DDBJ databases">
        <authorList>
            <person name="Kallberg Y."/>
            <person name="Tangrot J."/>
            <person name="Rosling A."/>
        </authorList>
    </citation>
    <scope>NUCLEOTIDE SEQUENCE [LARGE SCALE GENOMIC DNA]</scope>
    <source>
        <strain evidence="1 2">120-4 pot B 10/14</strain>
    </source>
</reference>
<evidence type="ECO:0000313" key="2">
    <source>
        <dbReference type="Proteomes" id="UP000789901"/>
    </source>
</evidence>
<dbReference type="EMBL" id="CAJVQB010106941">
    <property type="protein sequence ID" value="CAG8851602.1"/>
    <property type="molecule type" value="Genomic_DNA"/>
</dbReference>
<name>A0ABN7X9Y9_GIGMA</name>
<organism evidence="1 2">
    <name type="scientific">Gigaspora margarita</name>
    <dbReference type="NCBI Taxonomy" id="4874"/>
    <lineage>
        <taxon>Eukaryota</taxon>
        <taxon>Fungi</taxon>
        <taxon>Fungi incertae sedis</taxon>
        <taxon>Mucoromycota</taxon>
        <taxon>Glomeromycotina</taxon>
        <taxon>Glomeromycetes</taxon>
        <taxon>Diversisporales</taxon>
        <taxon>Gigasporaceae</taxon>
        <taxon>Gigaspora</taxon>
    </lineage>
</organism>
<keyword evidence="2" id="KW-1185">Reference proteome</keyword>